<keyword evidence="4 10" id="KW-0812">Transmembrane</keyword>
<dbReference type="GO" id="GO:0055085">
    <property type="term" value="P:transmembrane transport"/>
    <property type="evidence" value="ECO:0007669"/>
    <property type="project" value="InterPro"/>
</dbReference>
<dbReference type="GO" id="GO:0016020">
    <property type="term" value="C:membrane"/>
    <property type="evidence" value="ECO:0007669"/>
    <property type="project" value="UniProtKB-SubCell"/>
</dbReference>
<feature type="region of interest" description="Disordered" evidence="9">
    <location>
        <begin position="128"/>
        <end position="149"/>
    </location>
</feature>
<feature type="compositionally biased region" description="Low complexity" evidence="9">
    <location>
        <begin position="139"/>
        <end position="148"/>
    </location>
</feature>
<evidence type="ECO:0000256" key="2">
    <source>
        <dbReference type="ARBA" id="ARBA00004308"/>
    </source>
</evidence>
<evidence type="ECO:0000256" key="9">
    <source>
        <dbReference type="SAM" id="MobiDB-lite"/>
    </source>
</evidence>
<comment type="caution">
    <text evidence="11">The sequence shown here is derived from an EMBL/GenBank/DDBJ whole genome shotgun (WGS) entry which is preliminary data.</text>
</comment>
<feature type="compositionally biased region" description="Basic and acidic residues" evidence="9">
    <location>
        <begin position="128"/>
        <end position="138"/>
    </location>
</feature>
<keyword evidence="12" id="KW-1185">Reference proteome</keyword>
<dbReference type="Proteomes" id="UP000530660">
    <property type="component" value="Unassembled WGS sequence"/>
</dbReference>
<sequence length="277" mass="30133">MRTSVLRMETKTKTNPNMALNLSTPQVNHRSVVVKNSAGENNALLQSSMLLLAARRIEPVLHALGTPPAFASILGLLVGLFRPLRSLLYANDQILSLGLLRTLKTLAAANGACALLVLAASLANKTPNDRDRRFKNSMESDSSSVSNRSGRESHRVVAIVLSLHHRVWRLLRSADLSLLVPILITRCVLLPLVSLTIVFPVANRFDLLPHGLTGQLVRFVVLLQGSMPPAQNIVVGLQLDGNHNEAAYAGRQLLVAYLISLVPLSILLTFFLGILNI</sequence>
<protein>
    <recommendedName>
        <fullName evidence="13">Auxin efflux carrier</fullName>
    </recommendedName>
</protein>
<evidence type="ECO:0000256" key="3">
    <source>
        <dbReference type="ARBA" id="ARBA00022448"/>
    </source>
</evidence>
<dbReference type="InterPro" id="IPR004776">
    <property type="entry name" value="Mem_transp_PIN-like"/>
</dbReference>
<feature type="transmembrane region" description="Helical" evidence="10">
    <location>
        <begin position="102"/>
        <end position="123"/>
    </location>
</feature>
<evidence type="ECO:0000256" key="8">
    <source>
        <dbReference type="ARBA" id="ARBA00025752"/>
    </source>
</evidence>
<keyword evidence="6 10" id="KW-0472">Membrane</keyword>
<comment type="function">
    <text evidence="7">Involved in cellular auxin homeostasis by regulating auxin metabolism. Regulates intracellular auxin accumulation at the endoplasmic reticulum and thus auxin availability for nuclear auxin signaling.</text>
</comment>
<feature type="transmembrane region" description="Helical" evidence="10">
    <location>
        <begin position="254"/>
        <end position="275"/>
    </location>
</feature>
<dbReference type="OrthoDB" id="5804at2759"/>
<comment type="similarity">
    <text evidence="8">Belongs to the auxin efflux carrier (TC 2.A.69.2) family.</text>
</comment>
<evidence type="ECO:0008006" key="13">
    <source>
        <dbReference type="Google" id="ProtNLM"/>
    </source>
</evidence>
<dbReference type="Pfam" id="PF03547">
    <property type="entry name" value="Mem_trans"/>
    <property type="match status" value="1"/>
</dbReference>
<evidence type="ECO:0000256" key="5">
    <source>
        <dbReference type="ARBA" id="ARBA00022989"/>
    </source>
</evidence>
<evidence type="ECO:0000256" key="1">
    <source>
        <dbReference type="ARBA" id="ARBA00004141"/>
    </source>
</evidence>
<organism evidence="11 12">
    <name type="scientific">Cyanidiococcus yangmingshanensis</name>
    <dbReference type="NCBI Taxonomy" id="2690220"/>
    <lineage>
        <taxon>Eukaryota</taxon>
        <taxon>Rhodophyta</taxon>
        <taxon>Bangiophyceae</taxon>
        <taxon>Cyanidiales</taxon>
        <taxon>Cyanidiaceae</taxon>
        <taxon>Cyanidiococcus</taxon>
    </lineage>
</organism>
<comment type="subcellular location">
    <subcellularLocation>
        <location evidence="2">Endomembrane system</location>
    </subcellularLocation>
    <subcellularLocation>
        <location evidence="1">Membrane</location>
        <topology evidence="1">Multi-pass membrane protein</topology>
    </subcellularLocation>
</comment>
<dbReference type="EMBL" id="VWRR01000007">
    <property type="protein sequence ID" value="KAF6003192.1"/>
    <property type="molecule type" value="Genomic_DNA"/>
</dbReference>
<dbReference type="PANTHER" id="PTHR31651:SF33">
    <property type="entry name" value="PROTEIN PIN-LIKES 1"/>
    <property type="match status" value="1"/>
</dbReference>
<evidence type="ECO:0000256" key="10">
    <source>
        <dbReference type="SAM" id="Phobius"/>
    </source>
</evidence>
<name>A0A7J7IJB9_9RHOD</name>
<dbReference type="AlphaFoldDB" id="A0A7J7IJB9"/>
<dbReference type="InterPro" id="IPR045033">
    <property type="entry name" value="PILS1/3/4/5/7"/>
</dbReference>
<evidence type="ECO:0000313" key="11">
    <source>
        <dbReference type="EMBL" id="KAF6003192.1"/>
    </source>
</evidence>
<evidence type="ECO:0000313" key="12">
    <source>
        <dbReference type="Proteomes" id="UP000530660"/>
    </source>
</evidence>
<evidence type="ECO:0000256" key="6">
    <source>
        <dbReference type="ARBA" id="ARBA00023136"/>
    </source>
</evidence>
<dbReference type="PANTHER" id="PTHR31651">
    <property type="match status" value="1"/>
</dbReference>
<gene>
    <name evidence="11" type="ORF">F1559_000741</name>
</gene>
<dbReference type="GO" id="GO:0012505">
    <property type="term" value="C:endomembrane system"/>
    <property type="evidence" value="ECO:0007669"/>
    <property type="project" value="UniProtKB-SubCell"/>
</dbReference>
<evidence type="ECO:0000256" key="7">
    <source>
        <dbReference type="ARBA" id="ARBA00025100"/>
    </source>
</evidence>
<keyword evidence="3" id="KW-0813">Transport</keyword>
<reference evidence="11 12" key="1">
    <citation type="journal article" date="2020" name="J. Phycol.">
        <title>Comparative genome analysis reveals Cyanidiococcus gen. nov., a new extremophilic red algal genus sister to Cyanidioschyzon (Cyanidioschyzonaceae, Rhodophyta).</title>
        <authorList>
            <person name="Liu S.-L."/>
            <person name="Chiang Y.-R."/>
            <person name="Yoon H.S."/>
            <person name="Fu H.-Y."/>
        </authorList>
    </citation>
    <scope>NUCLEOTIDE SEQUENCE [LARGE SCALE GENOMIC DNA]</scope>
    <source>
        <strain evidence="11 12">THAL066</strain>
    </source>
</reference>
<feature type="transmembrane region" description="Helical" evidence="10">
    <location>
        <begin position="176"/>
        <end position="202"/>
    </location>
</feature>
<feature type="transmembrane region" description="Helical" evidence="10">
    <location>
        <begin position="60"/>
        <end position="82"/>
    </location>
</feature>
<proteinExistence type="inferred from homology"/>
<keyword evidence="5 10" id="KW-1133">Transmembrane helix</keyword>
<evidence type="ECO:0000256" key="4">
    <source>
        <dbReference type="ARBA" id="ARBA00022692"/>
    </source>
</evidence>
<accession>A0A7J7IJB9</accession>